<keyword evidence="3" id="KW-1185">Reference proteome</keyword>
<comment type="caution">
    <text evidence="2">The sequence shown here is derived from an EMBL/GenBank/DDBJ whole genome shotgun (WGS) entry which is preliminary data.</text>
</comment>
<dbReference type="AlphaFoldDB" id="A0A919V6M1"/>
<reference evidence="2" key="1">
    <citation type="submission" date="2021-01" db="EMBL/GenBank/DDBJ databases">
        <title>Whole genome shotgun sequence of Sinosporangium siamense NBRC 109515.</title>
        <authorList>
            <person name="Komaki H."/>
            <person name="Tamura T."/>
        </authorList>
    </citation>
    <scope>NUCLEOTIDE SEQUENCE</scope>
    <source>
        <strain evidence="2">NBRC 109515</strain>
    </source>
</reference>
<name>A0A919V6M1_9ACTN</name>
<protein>
    <submittedName>
        <fullName evidence="2">Uncharacterized protein</fullName>
    </submittedName>
</protein>
<evidence type="ECO:0000313" key="2">
    <source>
        <dbReference type="EMBL" id="GII94215.1"/>
    </source>
</evidence>
<evidence type="ECO:0000256" key="1">
    <source>
        <dbReference type="SAM" id="MobiDB-lite"/>
    </source>
</evidence>
<sequence length="47" mass="4558">MRPDGLGGCDASGVHPVRLALSRAGAVGGGSTLLQHGAVPGEEGLYA</sequence>
<evidence type="ECO:0000313" key="3">
    <source>
        <dbReference type="Proteomes" id="UP000606172"/>
    </source>
</evidence>
<proteinExistence type="predicted"/>
<accession>A0A919V6M1</accession>
<feature type="region of interest" description="Disordered" evidence="1">
    <location>
        <begin position="28"/>
        <end position="47"/>
    </location>
</feature>
<organism evidence="2 3">
    <name type="scientific">Sinosporangium siamense</name>
    <dbReference type="NCBI Taxonomy" id="1367973"/>
    <lineage>
        <taxon>Bacteria</taxon>
        <taxon>Bacillati</taxon>
        <taxon>Actinomycetota</taxon>
        <taxon>Actinomycetes</taxon>
        <taxon>Streptosporangiales</taxon>
        <taxon>Streptosporangiaceae</taxon>
        <taxon>Sinosporangium</taxon>
    </lineage>
</organism>
<dbReference type="EMBL" id="BOOW01000028">
    <property type="protein sequence ID" value="GII94215.1"/>
    <property type="molecule type" value="Genomic_DNA"/>
</dbReference>
<dbReference type="Proteomes" id="UP000606172">
    <property type="component" value="Unassembled WGS sequence"/>
</dbReference>
<gene>
    <name evidence="2" type="ORF">Ssi02_44460</name>
</gene>